<organism evidence="1 2">
    <name type="scientific">Candidatus Magasanikbacteria bacterium RIFOXYD1_FULL_40_23</name>
    <dbReference type="NCBI Taxonomy" id="1798705"/>
    <lineage>
        <taxon>Bacteria</taxon>
        <taxon>Candidatus Magasanikiibacteriota</taxon>
    </lineage>
</organism>
<sequence length="93" mass="10559">MVMKATLKRVWELIDASSPNRSKVERGPGDFELERIPNPLGHNGNWLVIKGTMVGMAEGAWRQWKNGELVDNPHHLNNGKPIDWGDFEIIIND</sequence>
<evidence type="ECO:0000313" key="1">
    <source>
        <dbReference type="EMBL" id="OGH93392.1"/>
    </source>
</evidence>
<dbReference type="Proteomes" id="UP000176634">
    <property type="component" value="Unassembled WGS sequence"/>
</dbReference>
<reference evidence="1 2" key="1">
    <citation type="journal article" date="2016" name="Nat. Commun.">
        <title>Thousands of microbial genomes shed light on interconnected biogeochemical processes in an aquifer system.</title>
        <authorList>
            <person name="Anantharaman K."/>
            <person name="Brown C.T."/>
            <person name="Hug L.A."/>
            <person name="Sharon I."/>
            <person name="Castelle C.J."/>
            <person name="Probst A.J."/>
            <person name="Thomas B.C."/>
            <person name="Singh A."/>
            <person name="Wilkins M.J."/>
            <person name="Karaoz U."/>
            <person name="Brodie E.L."/>
            <person name="Williams K.H."/>
            <person name="Hubbard S.S."/>
            <person name="Banfield J.F."/>
        </authorList>
    </citation>
    <scope>NUCLEOTIDE SEQUENCE [LARGE SCALE GENOMIC DNA]</scope>
</reference>
<comment type="caution">
    <text evidence="1">The sequence shown here is derived from an EMBL/GenBank/DDBJ whole genome shotgun (WGS) entry which is preliminary data.</text>
</comment>
<accession>A0A1F6PB62</accession>
<dbReference type="AlphaFoldDB" id="A0A1F6PB62"/>
<name>A0A1F6PB62_9BACT</name>
<protein>
    <submittedName>
        <fullName evidence="1">Uncharacterized protein</fullName>
    </submittedName>
</protein>
<dbReference type="EMBL" id="MFRA01000001">
    <property type="protein sequence ID" value="OGH93392.1"/>
    <property type="molecule type" value="Genomic_DNA"/>
</dbReference>
<evidence type="ECO:0000313" key="2">
    <source>
        <dbReference type="Proteomes" id="UP000176634"/>
    </source>
</evidence>
<gene>
    <name evidence="1" type="ORF">A2563_02165</name>
</gene>
<proteinExistence type="predicted"/>